<dbReference type="GO" id="GO:0000166">
    <property type="term" value="F:nucleotide binding"/>
    <property type="evidence" value="ECO:0007669"/>
    <property type="project" value="InterPro"/>
</dbReference>
<sequence>MTVRYGIISTAQIVPRFVEGVRQSKEGEVTAIASRSIEKAEKMAGELSIPKAYGSYEALCQDEAVDVIYIATYNKGHYEAAKLALSYDKHVLLEKPFTLTTAEATELFELAQKKTLFLMEAQKAVFLPITQEVKALIAQKAIGKIQFVNSVTAYPNIEHLTWFHSLDSGGGLLHGSGSYPLHYLSYLFGDIEEYSGSANVSEGVDEQVNITVKFDSDLLANLFLTVKLDLPSKLTLYGEKGRIEIPDFWKAKRAMIYDNFGHEEEILTAFENEFTFEVDHVNTCIKNKQITSSIMTKERTIQTVNLVESFYKQWFR</sequence>
<keyword evidence="2" id="KW-0560">Oxidoreductase</keyword>
<evidence type="ECO:0000313" key="6">
    <source>
        <dbReference type="Proteomes" id="UP000013785"/>
    </source>
</evidence>
<evidence type="ECO:0000259" key="4">
    <source>
        <dbReference type="Pfam" id="PF22725"/>
    </source>
</evidence>
<dbReference type="EMBL" id="AJAT01000017">
    <property type="protein sequence ID" value="EOL42674.1"/>
    <property type="molecule type" value="Genomic_DNA"/>
</dbReference>
<comment type="caution">
    <text evidence="5">The sequence shown here is derived from an EMBL/GenBank/DDBJ whole genome shotgun (WGS) entry which is preliminary data.</text>
</comment>
<dbReference type="InterPro" id="IPR000683">
    <property type="entry name" value="Gfo/Idh/MocA-like_OxRdtase_N"/>
</dbReference>
<dbReference type="Gene3D" id="3.40.50.720">
    <property type="entry name" value="NAD(P)-binding Rossmann-like Domain"/>
    <property type="match status" value="1"/>
</dbReference>
<evidence type="ECO:0000259" key="3">
    <source>
        <dbReference type="Pfam" id="PF01408"/>
    </source>
</evidence>
<proteinExistence type="inferred from homology"/>
<dbReference type="STRING" id="154621.RV11_GL002997"/>
<gene>
    <name evidence="5" type="ORF">UC3_03027</name>
</gene>
<dbReference type="PATRIC" id="fig|1158610.3.peg.3010"/>
<name>R3TME6_9ENTE</name>
<evidence type="ECO:0000256" key="1">
    <source>
        <dbReference type="ARBA" id="ARBA00010928"/>
    </source>
</evidence>
<evidence type="ECO:0000256" key="2">
    <source>
        <dbReference type="ARBA" id="ARBA00023002"/>
    </source>
</evidence>
<protein>
    <recommendedName>
        <fullName evidence="7">Gfo/Idh/MocA-like oxidoreductase N-terminal domain-containing protein</fullName>
    </recommendedName>
</protein>
<dbReference type="PANTHER" id="PTHR22604:SF105">
    <property type="entry name" value="TRANS-1,2-DIHYDROBENZENE-1,2-DIOL DEHYDROGENASE"/>
    <property type="match status" value="1"/>
</dbReference>
<dbReference type="InterPro" id="IPR055170">
    <property type="entry name" value="GFO_IDH_MocA-like_dom"/>
</dbReference>
<feature type="domain" description="GFO/IDH/MocA-like oxidoreductase" evidence="4">
    <location>
        <begin position="131"/>
        <end position="244"/>
    </location>
</feature>
<accession>R3TME6</accession>
<dbReference type="InterPro" id="IPR036291">
    <property type="entry name" value="NAD(P)-bd_dom_sf"/>
</dbReference>
<evidence type="ECO:0000313" key="5">
    <source>
        <dbReference type="EMBL" id="EOL42674.1"/>
    </source>
</evidence>
<organism evidence="5 6">
    <name type="scientific">Enterococcus phoeniculicola ATCC BAA-412</name>
    <dbReference type="NCBI Taxonomy" id="1158610"/>
    <lineage>
        <taxon>Bacteria</taxon>
        <taxon>Bacillati</taxon>
        <taxon>Bacillota</taxon>
        <taxon>Bacilli</taxon>
        <taxon>Lactobacillales</taxon>
        <taxon>Enterococcaceae</taxon>
        <taxon>Enterococcus</taxon>
    </lineage>
</organism>
<dbReference type="InterPro" id="IPR050984">
    <property type="entry name" value="Gfo/Idh/MocA_domain"/>
</dbReference>
<dbReference type="Gene3D" id="3.30.360.10">
    <property type="entry name" value="Dihydrodipicolinate Reductase, domain 2"/>
    <property type="match status" value="1"/>
</dbReference>
<dbReference type="SUPFAM" id="SSF55347">
    <property type="entry name" value="Glyceraldehyde-3-phosphate dehydrogenase-like, C-terminal domain"/>
    <property type="match status" value="1"/>
</dbReference>
<evidence type="ECO:0008006" key="7">
    <source>
        <dbReference type="Google" id="ProtNLM"/>
    </source>
</evidence>
<dbReference type="Proteomes" id="UP000013785">
    <property type="component" value="Unassembled WGS sequence"/>
</dbReference>
<dbReference type="OrthoDB" id="9815825at2"/>
<dbReference type="Pfam" id="PF01408">
    <property type="entry name" value="GFO_IDH_MocA"/>
    <property type="match status" value="1"/>
</dbReference>
<dbReference type="GO" id="GO:0016491">
    <property type="term" value="F:oxidoreductase activity"/>
    <property type="evidence" value="ECO:0007669"/>
    <property type="project" value="UniProtKB-KW"/>
</dbReference>
<dbReference type="HOGENOM" id="CLU_023194_7_2_9"/>
<reference evidence="5 6" key="1">
    <citation type="submission" date="2013-02" db="EMBL/GenBank/DDBJ databases">
        <title>The Genome Sequence of Enterococcus phoeniculicola BAA-412.</title>
        <authorList>
            <consortium name="The Broad Institute Genome Sequencing Platform"/>
            <consortium name="The Broad Institute Genome Sequencing Center for Infectious Disease"/>
            <person name="Earl A.M."/>
            <person name="Gilmore M.S."/>
            <person name="Lebreton F."/>
            <person name="Walker B."/>
            <person name="Young S.K."/>
            <person name="Zeng Q."/>
            <person name="Gargeya S."/>
            <person name="Fitzgerald M."/>
            <person name="Haas B."/>
            <person name="Abouelleil A."/>
            <person name="Alvarado L."/>
            <person name="Arachchi H.M."/>
            <person name="Berlin A.M."/>
            <person name="Chapman S.B."/>
            <person name="Dewar J."/>
            <person name="Goldberg J."/>
            <person name="Griggs A."/>
            <person name="Gujja S."/>
            <person name="Hansen M."/>
            <person name="Howarth C."/>
            <person name="Imamovic A."/>
            <person name="Larimer J."/>
            <person name="McCowan C."/>
            <person name="Murphy C."/>
            <person name="Neiman D."/>
            <person name="Pearson M."/>
            <person name="Priest M."/>
            <person name="Roberts A."/>
            <person name="Saif S."/>
            <person name="Shea T."/>
            <person name="Sisk P."/>
            <person name="Sykes S."/>
            <person name="Wortman J."/>
            <person name="Nusbaum C."/>
            <person name="Birren B."/>
        </authorList>
    </citation>
    <scope>NUCLEOTIDE SEQUENCE [LARGE SCALE GENOMIC DNA]</scope>
    <source>
        <strain evidence="5 6">ATCC BAA-412</strain>
    </source>
</reference>
<dbReference type="eggNOG" id="COG0673">
    <property type="taxonomic scope" value="Bacteria"/>
</dbReference>
<dbReference type="Pfam" id="PF22725">
    <property type="entry name" value="GFO_IDH_MocA_C3"/>
    <property type="match status" value="1"/>
</dbReference>
<dbReference type="AlphaFoldDB" id="R3TME6"/>
<dbReference type="RefSeq" id="WP_010769661.1">
    <property type="nucleotide sequence ID" value="NZ_ASWE01000001.1"/>
</dbReference>
<feature type="domain" description="Gfo/Idh/MocA-like oxidoreductase N-terminal" evidence="3">
    <location>
        <begin position="4"/>
        <end position="119"/>
    </location>
</feature>
<dbReference type="PANTHER" id="PTHR22604">
    <property type="entry name" value="OXIDOREDUCTASES"/>
    <property type="match status" value="1"/>
</dbReference>
<dbReference type="SUPFAM" id="SSF51735">
    <property type="entry name" value="NAD(P)-binding Rossmann-fold domains"/>
    <property type="match status" value="1"/>
</dbReference>
<keyword evidence="6" id="KW-1185">Reference proteome</keyword>
<comment type="similarity">
    <text evidence="1">Belongs to the Gfo/Idh/MocA family.</text>
</comment>